<name>A0AAV2Q9F2_MEGNR</name>
<keyword evidence="8" id="KW-1185">Reference proteome</keyword>
<sequence length="505" mass="57154">MRPLAVAPVTPPGVGNNQQQCEAGAALDQLCTAEDLPEILQHHLELCNILTLKPNRLTEFYHKLRDHVKTRRAQNLWNKFDEYSRSDCYNNGTSCSNLSVLVIGAGPCGLRTAIEAQLLGAKVVVVEKRTRFTRNNVLQMWPFVIEDLRKLGAKDLYPRFAGGTASHISIRRMQSILAKIALLLGVEIFPNTSYQEIVEPSADKRQETGWQVRVSPDDHRINSMEFNVIIGADGRHNTLPGFTRREYRPALAIAITANFINKRTQPELKVPEIGGLHYMYNQRKFKRLEASCGIALENIIYYKDETHYFVMTAKKQSLLNKGVIQKDLGSSRDLLQPSNINRNALQGYVREAVDFFTDDQFPILEFELNHHKREDVAIFDFTSMFCSENASCALQKRGHTLLLSLVGDSLLEPFWPQGTGCGRGFLSALDTCWLLKRWAADELPLQDAMAEREAVYKLLQATVPRNLSQKINSYTLDPYTRYKEINLKSMSPSQVAALIHTDNPS</sequence>
<evidence type="ECO:0000259" key="6">
    <source>
        <dbReference type="Pfam" id="PF25413"/>
    </source>
</evidence>
<keyword evidence="4" id="KW-0560">Oxidoreductase</keyword>
<protein>
    <recommendedName>
        <fullName evidence="9">FAD-binding domain-containing protein</fullName>
    </recommendedName>
</protein>
<dbReference type="GO" id="GO:0005737">
    <property type="term" value="C:cytoplasm"/>
    <property type="evidence" value="ECO:0007669"/>
    <property type="project" value="UniProtKB-SubCell"/>
</dbReference>
<keyword evidence="2" id="KW-0963">Cytoplasm</keyword>
<evidence type="ECO:0000256" key="4">
    <source>
        <dbReference type="ARBA" id="ARBA00023002"/>
    </source>
</evidence>
<dbReference type="InterPro" id="IPR003953">
    <property type="entry name" value="FAD-dep_OxRdtase_2_FAD-bd"/>
</dbReference>
<dbReference type="InterPro" id="IPR057494">
    <property type="entry name" value="Rossman_Mical"/>
</dbReference>
<evidence type="ECO:0000313" key="7">
    <source>
        <dbReference type="EMBL" id="CAL4074165.1"/>
    </source>
</evidence>
<evidence type="ECO:0000313" key="8">
    <source>
        <dbReference type="Proteomes" id="UP001497623"/>
    </source>
</evidence>
<proteinExistence type="predicted"/>
<dbReference type="InterPro" id="IPR050540">
    <property type="entry name" value="F-actin_Monoox_Mical"/>
</dbReference>
<feature type="domain" description="FAD-dependent oxidoreductase 2 FAD-binding" evidence="5">
    <location>
        <begin position="100"/>
        <end position="132"/>
    </location>
</feature>
<dbReference type="PRINTS" id="PR00420">
    <property type="entry name" value="RNGMNOXGNASE"/>
</dbReference>
<keyword evidence="3" id="KW-0285">Flavoprotein</keyword>
<dbReference type="PANTHER" id="PTHR23167:SF54">
    <property type="entry name" value="[F-ACTIN]-MONOOXYGENASE MICAL"/>
    <property type="match status" value="1"/>
</dbReference>
<gene>
    <name evidence="7" type="ORF">MNOR_LOCUS9428</name>
</gene>
<feature type="domain" description="[F-actin]-monooxygenase MICAL1-3-like Rossman" evidence="6">
    <location>
        <begin position="251"/>
        <end position="380"/>
    </location>
</feature>
<dbReference type="GO" id="GO:0016491">
    <property type="term" value="F:oxidoreductase activity"/>
    <property type="evidence" value="ECO:0007669"/>
    <property type="project" value="UniProtKB-KW"/>
</dbReference>
<accession>A0AAV2Q9F2</accession>
<evidence type="ECO:0000256" key="2">
    <source>
        <dbReference type="ARBA" id="ARBA00022490"/>
    </source>
</evidence>
<reference evidence="7 8" key="1">
    <citation type="submission" date="2024-05" db="EMBL/GenBank/DDBJ databases">
        <authorList>
            <person name="Wallberg A."/>
        </authorList>
    </citation>
    <scope>NUCLEOTIDE SEQUENCE [LARGE SCALE GENOMIC DNA]</scope>
</reference>
<dbReference type="EMBL" id="CAXKWB010004559">
    <property type="protein sequence ID" value="CAL4074165.1"/>
    <property type="molecule type" value="Genomic_DNA"/>
</dbReference>
<comment type="caution">
    <text evidence="7">The sequence shown here is derived from an EMBL/GenBank/DDBJ whole genome shotgun (WGS) entry which is preliminary data.</text>
</comment>
<evidence type="ECO:0000256" key="3">
    <source>
        <dbReference type="ARBA" id="ARBA00022630"/>
    </source>
</evidence>
<dbReference type="InterPro" id="IPR036188">
    <property type="entry name" value="FAD/NAD-bd_sf"/>
</dbReference>
<comment type="subcellular location">
    <subcellularLocation>
        <location evidence="1">Cytoplasm</location>
    </subcellularLocation>
</comment>
<dbReference type="Gene3D" id="3.50.50.60">
    <property type="entry name" value="FAD/NAD(P)-binding domain"/>
    <property type="match status" value="1"/>
</dbReference>
<organism evidence="7 8">
    <name type="scientific">Meganyctiphanes norvegica</name>
    <name type="common">Northern krill</name>
    <name type="synonym">Thysanopoda norvegica</name>
    <dbReference type="NCBI Taxonomy" id="48144"/>
    <lineage>
        <taxon>Eukaryota</taxon>
        <taxon>Metazoa</taxon>
        <taxon>Ecdysozoa</taxon>
        <taxon>Arthropoda</taxon>
        <taxon>Crustacea</taxon>
        <taxon>Multicrustacea</taxon>
        <taxon>Malacostraca</taxon>
        <taxon>Eumalacostraca</taxon>
        <taxon>Eucarida</taxon>
        <taxon>Euphausiacea</taxon>
        <taxon>Euphausiidae</taxon>
        <taxon>Meganyctiphanes</taxon>
    </lineage>
</organism>
<dbReference type="Pfam" id="PF25413">
    <property type="entry name" value="Rossman_Mical"/>
    <property type="match status" value="1"/>
</dbReference>
<evidence type="ECO:0008006" key="9">
    <source>
        <dbReference type="Google" id="ProtNLM"/>
    </source>
</evidence>
<dbReference type="AlphaFoldDB" id="A0AAV2Q9F2"/>
<dbReference type="Pfam" id="PF00890">
    <property type="entry name" value="FAD_binding_2"/>
    <property type="match status" value="1"/>
</dbReference>
<dbReference type="PANTHER" id="PTHR23167">
    <property type="entry name" value="CALPONIN HOMOLOGY DOMAIN-CONTAINING PROTEIN DDB_G0272472-RELATED"/>
    <property type="match status" value="1"/>
</dbReference>
<dbReference type="Proteomes" id="UP001497623">
    <property type="component" value="Unassembled WGS sequence"/>
</dbReference>
<evidence type="ECO:0000256" key="1">
    <source>
        <dbReference type="ARBA" id="ARBA00004496"/>
    </source>
</evidence>
<dbReference type="SUPFAM" id="SSF51905">
    <property type="entry name" value="FAD/NAD(P)-binding domain"/>
    <property type="match status" value="1"/>
</dbReference>
<evidence type="ECO:0000259" key="5">
    <source>
        <dbReference type="Pfam" id="PF00890"/>
    </source>
</evidence>